<evidence type="ECO:0000256" key="4">
    <source>
        <dbReference type="ARBA" id="ARBA00023002"/>
    </source>
</evidence>
<protein>
    <submittedName>
        <fullName evidence="7">Pyridine nucleotide-disulfide oxidoreductase</fullName>
    </submittedName>
</protein>
<evidence type="ECO:0000313" key="8">
    <source>
        <dbReference type="Proteomes" id="UP000249769"/>
    </source>
</evidence>
<accession>A0A2W5FCF4</accession>
<dbReference type="Proteomes" id="UP000249769">
    <property type="component" value="Unassembled WGS sequence"/>
</dbReference>
<dbReference type="Gene3D" id="3.30.390.30">
    <property type="match status" value="1"/>
</dbReference>
<dbReference type="InterPro" id="IPR036188">
    <property type="entry name" value="FAD/NAD-bd_sf"/>
</dbReference>
<dbReference type="AlphaFoldDB" id="A0A2W5FCF4"/>
<dbReference type="PANTHER" id="PTHR43557:SF2">
    <property type="entry name" value="RIESKE DOMAIN-CONTAINING PROTEIN-RELATED"/>
    <property type="match status" value="1"/>
</dbReference>
<evidence type="ECO:0000259" key="5">
    <source>
        <dbReference type="Pfam" id="PF07992"/>
    </source>
</evidence>
<dbReference type="PRINTS" id="PR00368">
    <property type="entry name" value="FADPNR"/>
</dbReference>
<dbReference type="PANTHER" id="PTHR43557">
    <property type="entry name" value="APOPTOSIS-INDUCING FACTOR 1"/>
    <property type="match status" value="1"/>
</dbReference>
<keyword evidence="3" id="KW-0274">FAD</keyword>
<reference evidence="7 8" key="1">
    <citation type="submission" date="2017-08" db="EMBL/GenBank/DDBJ databases">
        <title>Infants hospitalized years apart are colonized by the same room-sourced microbial strains.</title>
        <authorList>
            <person name="Brooks B."/>
            <person name="Olm M.R."/>
            <person name="Firek B.A."/>
            <person name="Baker R."/>
            <person name="Thomas B.C."/>
            <person name="Morowitz M.J."/>
            <person name="Banfield J.F."/>
        </authorList>
    </citation>
    <scope>NUCLEOTIDE SEQUENCE [LARGE SCALE GENOMIC DNA]</scope>
    <source>
        <strain evidence="7">S2_009_000_R2_73</strain>
    </source>
</reference>
<dbReference type="GO" id="GO:0005737">
    <property type="term" value="C:cytoplasm"/>
    <property type="evidence" value="ECO:0007669"/>
    <property type="project" value="TreeGrafter"/>
</dbReference>
<dbReference type="SUPFAM" id="SSF55424">
    <property type="entry name" value="FAD/NAD-linked reductases, dimerisation (C-terminal) domain"/>
    <property type="match status" value="1"/>
</dbReference>
<dbReference type="GO" id="GO:0016651">
    <property type="term" value="F:oxidoreductase activity, acting on NAD(P)H"/>
    <property type="evidence" value="ECO:0007669"/>
    <property type="project" value="TreeGrafter"/>
</dbReference>
<organism evidence="7 8">
    <name type="scientific">Agrobacterium fabrum</name>
    <dbReference type="NCBI Taxonomy" id="1176649"/>
    <lineage>
        <taxon>Bacteria</taxon>
        <taxon>Pseudomonadati</taxon>
        <taxon>Pseudomonadota</taxon>
        <taxon>Alphaproteobacteria</taxon>
        <taxon>Hyphomicrobiales</taxon>
        <taxon>Rhizobiaceae</taxon>
        <taxon>Rhizobium/Agrobacterium group</taxon>
        <taxon>Agrobacterium</taxon>
        <taxon>Agrobacterium tumefaciens complex</taxon>
    </lineage>
</organism>
<dbReference type="InterPro" id="IPR028202">
    <property type="entry name" value="Reductase_C"/>
</dbReference>
<keyword evidence="2" id="KW-0285">Flavoprotein</keyword>
<sequence>MGLDRIVIIGAGQAGLQAAVSLREAGHDGSIVLVGDEPGLPYQRPPLSKAFLLGRIPASGLDLRGSDFLATQRIEFVENDAACSIDRAAQTVHLASGRRLAYDHLVLATGARRRELAVSGSDLPGIHYLRTRADAENLKQRLEGARRALVIGAGFIGLEFAAVAADRGLSCTVVEAAPTLLARAVSRTTAGHIRQTHEARGTRFLFGRGVDRFEATADGRVAGAVTSTGETLAVDLVVVGIGVIANDGLASAAGLVVDGGVTVDARLRTSDPAISAIGDCVVVPHPQAERPLRIESVQNAIDQGRHLARILTGGEEPYAALPWFWSDQGAIKLQIAGLIGGHDRTVLRGDPASGRFSVFCYRGERLLGVESINRPADHMAARRFVGTPWAPAAERASDEKLDLKLLSVAA</sequence>
<evidence type="ECO:0000256" key="1">
    <source>
        <dbReference type="ARBA" id="ARBA00001974"/>
    </source>
</evidence>
<dbReference type="InterPro" id="IPR016156">
    <property type="entry name" value="FAD/NAD-linked_Rdtase_dimer_sf"/>
</dbReference>
<keyword evidence="4" id="KW-0560">Oxidoreductase</keyword>
<dbReference type="EMBL" id="QFOL01000030">
    <property type="protein sequence ID" value="PZP53028.1"/>
    <property type="molecule type" value="Genomic_DNA"/>
</dbReference>
<feature type="domain" description="Reductase C-terminal" evidence="6">
    <location>
        <begin position="323"/>
        <end position="405"/>
    </location>
</feature>
<dbReference type="InterPro" id="IPR023753">
    <property type="entry name" value="FAD/NAD-binding_dom"/>
</dbReference>
<dbReference type="SUPFAM" id="SSF51905">
    <property type="entry name" value="FAD/NAD(P)-binding domain"/>
    <property type="match status" value="2"/>
</dbReference>
<proteinExistence type="predicted"/>
<dbReference type="Gene3D" id="3.50.50.60">
    <property type="entry name" value="FAD/NAD(P)-binding domain"/>
    <property type="match status" value="2"/>
</dbReference>
<evidence type="ECO:0000259" key="6">
    <source>
        <dbReference type="Pfam" id="PF14759"/>
    </source>
</evidence>
<feature type="domain" description="FAD/NAD(P)-binding" evidence="5">
    <location>
        <begin position="5"/>
        <end position="304"/>
    </location>
</feature>
<dbReference type="Pfam" id="PF07992">
    <property type="entry name" value="Pyr_redox_2"/>
    <property type="match status" value="1"/>
</dbReference>
<dbReference type="Pfam" id="PF14759">
    <property type="entry name" value="Reductase_C"/>
    <property type="match status" value="1"/>
</dbReference>
<dbReference type="InterPro" id="IPR050446">
    <property type="entry name" value="FAD-oxidoreductase/Apoptosis"/>
</dbReference>
<evidence type="ECO:0000313" key="7">
    <source>
        <dbReference type="EMBL" id="PZP53028.1"/>
    </source>
</evidence>
<evidence type="ECO:0000256" key="2">
    <source>
        <dbReference type="ARBA" id="ARBA00022630"/>
    </source>
</evidence>
<comment type="cofactor">
    <cofactor evidence="1">
        <name>FAD</name>
        <dbReference type="ChEBI" id="CHEBI:57692"/>
    </cofactor>
</comment>
<gene>
    <name evidence="7" type="ORF">DI595_05005</name>
</gene>
<dbReference type="PRINTS" id="PR00411">
    <property type="entry name" value="PNDRDTASEI"/>
</dbReference>
<name>A0A2W5FCF4_9HYPH</name>
<comment type="caution">
    <text evidence="7">The sequence shown here is derived from an EMBL/GenBank/DDBJ whole genome shotgun (WGS) entry which is preliminary data.</text>
</comment>
<evidence type="ECO:0000256" key="3">
    <source>
        <dbReference type="ARBA" id="ARBA00022827"/>
    </source>
</evidence>